<feature type="signal peptide" evidence="1">
    <location>
        <begin position="1"/>
        <end position="19"/>
    </location>
</feature>
<protein>
    <submittedName>
        <fullName evidence="2">Uncharacterized protein</fullName>
    </submittedName>
</protein>
<keyword evidence="3" id="KW-1185">Reference proteome</keyword>
<dbReference type="KEGG" id="crq:GCK72_001646"/>
<dbReference type="InParanoid" id="E3LLT9"/>
<sequence length="77" mass="8108">MNSIKIAILLLVLLCSIDAVSVNKYCTQNAILMVFSICGSSCENANGLVSACNVAAGRITFEQINAICCPTTTHIAQ</sequence>
<dbReference type="HOGENOM" id="CLU_2640473_0_0_1"/>
<feature type="chain" id="PRO_5003174924" evidence="1">
    <location>
        <begin position="20"/>
        <end position="77"/>
    </location>
</feature>
<gene>
    <name evidence="2" type="ORF">CRE_28320</name>
</gene>
<accession>E3LLT9</accession>
<dbReference type="AlphaFoldDB" id="E3LLT9"/>
<dbReference type="RefSeq" id="XP_003115001.2">
    <property type="nucleotide sequence ID" value="XM_003114953.2"/>
</dbReference>
<evidence type="ECO:0000313" key="3">
    <source>
        <dbReference type="Proteomes" id="UP000008281"/>
    </source>
</evidence>
<dbReference type="CTD" id="9815444"/>
<name>E3LLT9_CAERE</name>
<evidence type="ECO:0000313" key="2">
    <source>
        <dbReference type="EMBL" id="EFP03136.1"/>
    </source>
</evidence>
<dbReference type="Proteomes" id="UP000008281">
    <property type="component" value="Unassembled WGS sequence"/>
</dbReference>
<proteinExistence type="predicted"/>
<dbReference type="EMBL" id="DS268411">
    <property type="protein sequence ID" value="EFP03136.1"/>
    <property type="molecule type" value="Genomic_DNA"/>
</dbReference>
<reference evidence="2" key="1">
    <citation type="submission" date="2007-07" db="EMBL/GenBank/DDBJ databases">
        <title>PCAP assembly of the Caenorhabditis remanei genome.</title>
        <authorList>
            <consortium name="The Caenorhabditis remanei Sequencing Consortium"/>
            <person name="Wilson R.K."/>
        </authorList>
    </citation>
    <scope>NUCLEOTIDE SEQUENCE [LARGE SCALE GENOMIC DNA]</scope>
    <source>
        <strain evidence="2">PB4641</strain>
    </source>
</reference>
<dbReference type="GeneID" id="9815444"/>
<keyword evidence="1" id="KW-0732">Signal</keyword>
<evidence type="ECO:0000256" key="1">
    <source>
        <dbReference type="SAM" id="SignalP"/>
    </source>
</evidence>
<organism evidence="3">
    <name type="scientific">Caenorhabditis remanei</name>
    <name type="common">Caenorhabditis vulgaris</name>
    <dbReference type="NCBI Taxonomy" id="31234"/>
    <lineage>
        <taxon>Eukaryota</taxon>
        <taxon>Metazoa</taxon>
        <taxon>Ecdysozoa</taxon>
        <taxon>Nematoda</taxon>
        <taxon>Chromadorea</taxon>
        <taxon>Rhabditida</taxon>
        <taxon>Rhabditina</taxon>
        <taxon>Rhabditomorpha</taxon>
        <taxon>Rhabditoidea</taxon>
        <taxon>Rhabditidae</taxon>
        <taxon>Peloderinae</taxon>
        <taxon>Caenorhabditis</taxon>
    </lineage>
</organism>
<dbReference type="Gene3D" id="1.10.100.10">
    <property type="entry name" value="Insulin-like"/>
    <property type="match status" value="1"/>
</dbReference>